<dbReference type="PROSITE" id="PS50294">
    <property type="entry name" value="WD_REPEATS_REGION"/>
    <property type="match status" value="1"/>
</dbReference>
<feature type="repeat" description="WD" evidence="1">
    <location>
        <begin position="36"/>
        <end position="67"/>
    </location>
</feature>
<keyword evidence="1" id="KW-0853">WD repeat</keyword>
<dbReference type="PROSITE" id="PS50082">
    <property type="entry name" value="WD_REPEATS_2"/>
    <property type="match status" value="1"/>
</dbReference>
<organism evidence="3">
    <name type="scientific">Fopius arisanus</name>
    <dbReference type="NCBI Taxonomy" id="64838"/>
    <lineage>
        <taxon>Eukaryota</taxon>
        <taxon>Metazoa</taxon>
        <taxon>Ecdysozoa</taxon>
        <taxon>Arthropoda</taxon>
        <taxon>Hexapoda</taxon>
        <taxon>Insecta</taxon>
        <taxon>Pterygota</taxon>
        <taxon>Neoptera</taxon>
        <taxon>Endopterygota</taxon>
        <taxon>Hymenoptera</taxon>
        <taxon>Apocrita</taxon>
        <taxon>Ichneumonoidea</taxon>
        <taxon>Braconidae</taxon>
        <taxon>Opiinae</taxon>
        <taxon>Fopius</taxon>
    </lineage>
</organism>
<sequence length="118" mass="13112">MINFKVILIILIYPFLGDDKSIAIWDLATNAILTELKGHQETIMNLDWSPDGQYIASGSADGIVRLWPSNEYINTGINPSTNTAGNDMSQIYSTNCSNILSLQYYHRKNNSLVCIGVV</sequence>
<keyword evidence="2" id="KW-0732">Signal</keyword>
<gene>
    <name evidence="3" type="primary">Taf5l_1</name>
    <name evidence="3" type="ORF">g.6884</name>
</gene>
<dbReference type="EMBL" id="GBYB01003526">
    <property type="protein sequence ID" value="JAG73293.1"/>
    <property type="molecule type" value="Transcribed_RNA"/>
</dbReference>
<reference evidence="3" key="1">
    <citation type="submission" date="2015-01" db="EMBL/GenBank/DDBJ databases">
        <title>Transcriptome Assembly of Fopius arisanus.</title>
        <authorList>
            <person name="Geib S."/>
        </authorList>
    </citation>
    <scope>NUCLEOTIDE SEQUENCE</scope>
</reference>
<name>A0A0C9R9Q4_9HYME</name>
<dbReference type="Gene3D" id="2.130.10.10">
    <property type="entry name" value="YVTN repeat-like/Quinoprotein amine dehydrogenase"/>
    <property type="match status" value="1"/>
</dbReference>
<evidence type="ECO:0000313" key="3">
    <source>
        <dbReference type="EMBL" id="JAG73293.1"/>
    </source>
</evidence>
<dbReference type="Pfam" id="PF00400">
    <property type="entry name" value="WD40"/>
    <property type="match status" value="1"/>
</dbReference>
<accession>A0A0C9R9Q4</accession>
<dbReference type="AlphaFoldDB" id="A0A0C9R9Q4"/>
<proteinExistence type="predicted"/>
<dbReference type="SUPFAM" id="SSF50978">
    <property type="entry name" value="WD40 repeat-like"/>
    <property type="match status" value="1"/>
</dbReference>
<dbReference type="InterPro" id="IPR036322">
    <property type="entry name" value="WD40_repeat_dom_sf"/>
</dbReference>
<dbReference type="PANTHER" id="PTHR19879:SF5">
    <property type="entry name" value="WD REPEAT-CONTAINING PROTEIN 55 HOMOLOG"/>
    <property type="match status" value="1"/>
</dbReference>
<evidence type="ECO:0000256" key="2">
    <source>
        <dbReference type="SAM" id="SignalP"/>
    </source>
</evidence>
<protein>
    <submittedName>
        <fullName evidence="3">Taf5l_1 protein</fullName>
    </submittedName>
</protein>
<dbReference type="InterPro" id="IPR001680">
    <property type="entry name" value="WD40_rpt"/>
</dbReference>
<dbReference type="SMART" id="SM00320">
    <property type="entry name" value="WD40"/>
    <property type="match status" value="1"/>
</dbReference>
<feature type="signal peptide" evidence="2">
    <location>
        <begin position="1"/>
        <end position="17"/>
    </location>
</feature>
<dbReference type="InterPro" id="IPR015943">
    <property type="entry name" value="WD40/YVTN_repeat-like_dom_sf"/>
</dbReference>
<feature type="chain" id="PRO_5002201933" evidence="2">
    <location>
        <begin position="18"/>
        <end position="118"/>
    </location>
</feature>
<evidence type="ECO:0000256" key="1">
    <source>
        <dbReference type="PROSITE-ProRule" id="PRU00221"/>
    </source>
</evidence>
<dbReference type="PANTHER" id="PTHR19879">
    <property type="entry name" value="TRANSCRIPTION INITIATION FACTOR TFIID"/>
    <property type="match status" value="1"/>
</dbReference>